<proteinExistence type="inferred from homology"/>
<dbReference type="HAMAP" id="MF_00801">
    <property type="entry name" value="Endonuclease_5"/>
    <property type="match status" value="1"/>
</dbReference>
<dbReference type="GO" id="GO:0003727">
    <property type="term" value="F:single-stranded RNA binding"/>
    <property type="evidence" value="ECO:0007669"/>
    <property type="project" value="TreeGrafter"/>
</dbReference>
<reference evidence="12" key="1">
    <citation type="journal article" date="2010" name="Stand. Genomic Sci.">
        <title>Complete genome sequence of Thermocrinis albus type strain (HI 11/12T).</title>
        <authorList>
            <person name="Wirth R."/>
            <person name="Sikorski J."/>
            <person name="Brambilla E."/>
            <person name="Misra M."/>
            <person name="Lapidus A."/>
            <person name="Copeland A."/>
            <person name="Nolan M."/>
            <person name="Lucas S."/>
            <person name="Chen F."/>
            <person name="Tice H."/>
            <person name="Cheng J.F."/>
            <person name="Han C."/>
            <person name="Detter J.C."/>
            <person name="Tapia R."/>
            <person name="Bruce D."/>
            <person name="Goodwin L."/>
            <person name="Pitluck S."/>
            <person name="Pati A."/>
            <person name="Anderson I."/>
            <person name="Ivanova N."/>
            <person name="Mavromatis K."/>
            <person name="Mikhailova N."/>
            <person name="Chen A."/>
            <person name="Palaniappan K."/>
            <person name="Bilek Y."/>
            <person name="Hader T."/>
            <person name="Land M."/>
            <person name="Hauser L."/>
            <person name="Chang Y.J."/>
            <person name="Jeffries C.D."/>
            <person name="Tindall B.J."/>
            <person name="Rohde M."/>
            <person name="Goker M."/>
            <person name="Bristow J."/>
            <person name="Eisen J.A."/>
            <person name="Markowitz V."/>
            <person name="Hugenholtz P."/>
            <person name="Kyrpides N.C."/>
            <person name="Klenk H.P."/>
        </authorList>
    </citation>
    <scope>NUCLEOTIDE SEQUENCE [LARGE SCALE GENOMIC DNA]</scope>
    <source>
        <strain evidence="12">DSM 14484 / JCM 11386 / HI 11/12</strain>
    </source>
</reference>
<comment type="function">
    <text evidence="10">DNA repair enzyme involved in the repair of deaminated bases. Selectively cleaves double-stranded DNA at the second phosphodiester bond 3' to a deoxyinosine leaving behind the intact lesion on the nicked DNA.</text>
</comment>
<organism evidence="11 12">
    <name type="scientific">Thermocrinis albus (strain DSM 14484 / JCM 11386 / HI 11/12)</name>
    <dbReference type="NCBI Taxonomy" id="638303"/>
    <lineage>
        <taxon>Bacteria</taxon>
        <taxon>Pseudomonadati</taxon>
        <taxon>Aquificota</taxon>
        <taxon>Aquificia</taxon>
        <taxon>Aquificales</taxon>
        <taxon>Aquificaceae</taxon>
        <taxon>Thermocrinis</taxon>
    </lineage>
</organism>
<evidence type="ECO:0000256" key="7">
    <source>
        <dbReference type="ARBA" id="ARBA00022801"/>
    </source>
</evidence>
<dbReference type="GO" id="GO:0000287">
    <property type="term" value="F:magnesium ion binding"/>
    <property type="evidence" value="ECO:0007669"/>
    <property type="project" value="UniProtKB-UniRule"/>
</dbReference>
<evidence type="ECO:0000313" key="12">
    <source>
        <dbReference type="Proteomes" id="UP000002043"/>
    </source>
</evidence>
<dbReference type="EMBL" id="CP001931">
    <property type="protein sequence ID" value="ADC89534.1"/>
    <property type="molecule type" value="Genomic_DNA"/>
</dbReference>
<comment type="catalytic activity">
    <reaction evidence="10">
        <text>Endonucleolytic cleavage at apurinic or apyrimidinic sites to products with a 5'-phosphate.</text>
        <dbReference type="EC" id="3.1.21.7"/>
    </reaction>
</comment>
<dbReference type="HOGENOM" id="CLU_047631_1_1_0"/>
<accession>D3SLA4</accession>
<dbReference type="InterPro" id="IPR007581">
    <property type="entry name" value="Endonuclease-V"/>
</dbReference>
<evidence type="ECO:0000256" key="1">
    <source>
        <dbReference type="ARBA" id="ARBA00004496"/>
    </source>
</evidence>
<evidence type="ECO:0000256" key="10">
    <source>
        <dbReference type="HAMAP-Rule" id="MF_00801"/>
    </source>
</evidence>
<dbReference type="GO" id="GO:0016891">
    <property type="term" value="F:RNA endonuclease activity producing 5'-phosphomonoesters, hydrolytic mechanism"/>
    <property type="evidence" value="ECO:0007669"/>
    <property type="project" value="TreeGrafter"/>
</dbReference>
<protein>
    <recommendedName>
        <fullName evidence="10">Endonuclease V</fullName>
        <ecNumber evidence="10">3.1.21.7</ecNumber>
    </recommendedName>
    <alternativeName>
        <fullName evidence="10">Deoxyinosine 3'endonuclease</fullName>
    </alternativeName>
    <alternativeName>
        <fullName evidence="10">Deoxyribonuclease V</fullName>
        <shortName evidence="10">DNase V</shortName>
    </alternativeName>
</protein>
<keyword evidence="7 10" id="KW-0378">Hydrolase</keyword>
<keyword evidence="9 10" id="KW-0234">DNA repair</keyword>
<keyword evidence="8 10" id="KW-0460">Magnesium</keyword>
<dbReference type="Gene3D" id="3.30.2170.10">
    <property type="entry name" value="archaeoglobus fulgidus dsm 4304 superfamily"/>
    <property type="match status" value="1"/>
</dbReference>
<dbReference type="KEGG" id="tal:Thal_0902"/>
<evidence type="ECO:0000256" key="6">
    <source>
        <dbReference type="ARBA" id="ARBA00022763"/>
    </source>
</evidence>
<feature type="site" description="Interaction with target DNA" evidence="10">
    <location>
        <position position="74"/>
    </location>
</feature>
<keyword evidence="2 10" id="KW-0963">Cytoplasm</keyword>
<keyword evidence="3 10" id="KW-0540">Nuclease</keyword>
<dbReference type="EC" id="3.1.21.7" evidence="10"/>
<dbReference type="Proteomes" id="UP000002043">
    <property type="component" value="Chromosome"/>
</dbReference>
<dbReference type="FunFam" id="3.30.2170.10:FF:000008">
    <property type="entry name" value="Endonuclease V"/>
    <property type="match status" value="1"/>
</dbReference>
<evidence type="ECO:0000256" key="3">
    <source>
        <dbReference type="ARBA" id="ARBA00022722"/>
    </source>
</evidence>
<keyword evidence="6 10" id="KW-0227">DNA damage</keyword>
<dbReference type="PANTHER" id="PTHR28511:SF1">
    <property type="entry name" value="ENDONUCLEASE V"/>
    <property type="match status" value="1"/>
</dbReference>
<dbReference type="RefSeq" id="WP_012991940.1">
    <property type="nucleotide sequence ID" value="NC_013894.1"/>
</dbReference>
<evidence type="ECO:0000256" key="2">
    <source>
        <dbReference type="ARBA" id="ARBA00022490"/>
    </source>
</evidence>
<dbReference type="PANTHER" id="PTHR28511">
    <property type="entry name" value="ENDONUCLEASE V"/>
    <property type="match status" value="1"/>
</dbReference>
<keyword evidence="12" id="KW-1185">Reference proteome</keyword>
<gene>
    <name evidence="10" type="primary">nfi</name>
    <name evidence="11" type="ordered locus">Thal_0902</name>
</gene>
<dbReference type="STRING" id="638303.Thal_0902"/>
<name>D3SLA4_THEAH</name>
<evidence type="ECO:0000256" key="4">
    <source>
        <dbReference type="ARBA" id="ARBA00022723"/>
    </source>
</evidence>
<feature type="binding site" evidence="10">
    <location>
        <position position="104"/>
    </location>
    <ligand>
        <name>Mg(2+)</name>
        <dbReference type="ChEBI" id="CHEBI:18420"/>
    </ligand>
</feature>
<comment type="cofactor">
    <cofactor evidence="10">
        <name>Mg(2+)</name>
        <dbReference type="ChEBI" id="CHEBI:18420"/>
    </cofactor>
</comment>
<dbReference type="Pfam" id="PF04493">
    <property type="entry name" value="Endonuclease_5"/>
    <property type="match status" value="1"/>
</dbReference>
<dbReference type="OrthoDB" id="9790916at2"/>
<dbReference type="AlphaFoldDB" id="D3SLA4"/>
<dbReference type="eggNOG" id="COG1515">
    <property type="taxonomic scope" value="Bacteria"/>
</dbReference>
<evidence type="ECO:0000256" key="8">
    <source>
        <dbReference type="ARBA" id="ARBA00022842"/>
    </source>
</evidence>
<dbReference type="GO" id="GO:0005737">
    <property type="term" value="C:cytoplasm"/>
    <property type="evidence" value="ECO:0007669"/>
    <property type="project" value="UniProtKB-SubCell"/>
</dbReference>
<evidence type="ECO:0000256" key="9">
    <source>
        <dbReference type="ARBA" id="ARBA00023204"/>
    </source>
</evidence>
<keyword evidence="5 10" id="KW-0255">Endonuclease</keyword>
<dbReference type="GO" id="GO:0043737">
    <property type="term" value="F:deoxyribonuclease V activity"/>
    <property type="evidence" value="ECO:0007669"/>
    <property type="project" value="UniProtKB-UniRule"/>
</dbReference>
<feature type="binding site" evidence="10">
    <location>
        <position position="33"/>
    </location>
    <ligand>
        <name>Mg(2+)</name>
        <dbReference type="ChEBI" id="CHEBI:18420"/>
    </ligand>
</feature>
<keyword evidence="4 10" id="KW-0479">Metal-binding</keyword>
<dbReference type="GO" id="GO:0006281">
    <property type="term" value="P:DNA repair"/>
    <property type="evidence" value="ECO:0007669"/>
    <property type="project" value="UniProtKB-UniRule"/>
</dbReference>
<comment type="similarity">
    <text evidence="10">Belongs to the endonuclease V family.</text>
</comment>
<evidence type="ECO:0000256" key="5">
    <source>
        <dbReference type="ARBA" id="ARBA00022759"/>
    </source>
</evidence>
<dbReference type="CDD" id="cd06559">
    <property type="entry name" value="Endonuclease_V"/>
    <property type="match status" value="1"/>
</dbReference>
<sequence>MDLQHLEEIQRDCAQRVVKEDLFKDVRWVGGIDLTFESIKETPTKAWACLVVVQLKDLKPVYTEVVEGTVDFPYIPTFLAFRELPLMLRLYEKAKIKPDVFLIDGQGVAHPRGCGIASHFGVETDSVTIGVAKTKLWGVYREPSPERGSFSPLLYRGSVIGVALRTKAKTAPVFVSVGHKISLKTAIDIVLKTSVFRIPEPIRLAHNTLQRVRKGWLG</sequence>
<evidence type="ECO:0000313" key="11">
    <source>
        <dbReference type="EMBL" id="ADC89534.1"/>
    </source>
</evidence>
<comment type="subcellular location">
    <subcellularLocation>
        <location evidence="1 10">Cytoplasm</location>
    </subcellularLocation>
</comment>